<dbReference type="GO" id="GO:0000932">
    <property type="term" value="C:P-body"/>
    <property type="evidence" value="ECO:0007669"/>
    <property type="project" value="UniProtKB-SubCell"/>
</dbReference>
<feature type="compositionally biased region" description="Polar residues" evidence="5">
    <location>
        <begin position="438"/>
        <end position="452"/>
    </location>
</feature>
<keyword evidence="4" id="KW-0963">Cytoplasm</keyword>
<dbReference type="STRING" id="215637.A0A4P9ZXN6"/>
<dbReference type="PROSITE" id="PS51512">
    <property type="entry name" value="DFDF"/>
    <property type="match status" value="1"/>
</dbReference>
<feature type="compositionally biased region" description="Polar residues" evidence="5">
    <location>
        <begin position="253"/>
        <end position="263"/>
    </location>
</feature>
<feature type="compositionally biased region" description="Polar residues" evidence="5">
    <location>
        <begin position="746"/>
        <end position="755"/>
    </location>
</feature>
<proteinExistence type="inferred from homology"/>
<dbReference type="PANTHER" id="PTHR13612">
    <property type="entry name" value="ENHANCER OF MRNA-DECAPPING PROTEIN 3"/>
    <property type="match status" value="1"/>
</dbReference>
<feature type="region of interest" description="Disordered" evidence="5">
    <location>
        <begin position="731"/>
        <end position="773"/>
    </location>
</feature>
<keyword evidence="9" id="KW-1185">Reference proteome</keyword>
<dbReference type="SMART" id="SM01199">
    <property type="entry name" value="FDF"/>
    <property type="match status" value="1"/>
</dbReference>
<accession>A0A4P9ZXN6</accession>
<feature type="compositionally biased region" description="Low complexity" evidence="5">
    <location>
        <begin position="72"/>
        <end position="90"/>
    </location>
</feature>
<feature type="compositionally biased region" description="Polar residues" evidence="5">
    <location>
        <begin position="158"/>
        <end position="172"/>
    </location>
</feature>
<feature type="domain" description="YjeF N-terminal" evidence="6">
    <location>
        <begin position="553"/>
        <end position="816"/>
    </location>
</feature>
<evidence type="ECO:0000259" key="7">
    <source>
        <dbReference type="PROSITE" id="PS51512"/>
    </source>
</evidence>
<sequence>MSEAFIGVNVRATLKNGVSVTGMVDSIDPHTQVLTLINATSGGPGKPRHMPTFRVAGQDVTDIQILSDDSDSMSSSSSASSPSESEPAVVVGGGSGGGYPSVSAMATGNKRTAPAHVDPAILSLGNRHGHRAVQEDDDDDDDDDEDDDGNGGGFTPHSGRTGTQTGQDTLSPSNPPTFDFQYFITGVKAPQGGSGGGKTNGFRQQPGTKRGDDKRDRAGGKKGAYPYSPSGDYATHTPRKSRDLPNHHHRQLNRTGYRNSPLPSDSEGLLDDSEPNNDQYYKYGNQYRSKGSSRPSRGYDSPGQNRRTPRQNGRKSDNHAWADECVDQFKEEEFDFQSNLGLFDKKKIFDEIRSNDPTDPETLLVNLNINTGYGRPSQPLATLVRNLAHNENVLDAAPTSNMATVASNGSDTHLGYDPLGDSALEDDASDSLAVAPLTQGQTSPDATSSSAPGRNGKPSTGVPPAGNASRSRNLGDWPMGASSISKRPTNSINDPFNLLSALKGTVVEDSPTGAGVSTRTSGSPHSLPHSPVTKPKFRSTSGVVVPAISETQAAEVDRLIAMEAGPNREQIIENAGRSCASRCLQILGGDRRIQPNNHNSPPAVFIMCGNNLQGSIALCAARHVANHGCEVHFFVAGPDRDLAKQVYFQQKLARSAGAILISDLAELPDQYIAPLDLIVDGLMAPHQKFTDMEDDGELEAVTRLIPWANDNKAPILALEAPSGLSSETLITQSATKPVSRRPSEAVTGSSSTITASGVKGAGSNSGTTSSVSTPSRNVIAPKWTLCLGAPSSVLTSRAISGELTLADIGIPHALWKRVGVRQWRMPWGADFLTALEYC</sequence>
<comment type="subcellular location">
    <subcellularLocation>
        <location evidence="1">Cytoplasm</location>
        <location evidence="1">P-body</location>
    </subcellularLocation>
</comment>
<feature type="region of interest" description="Disordered" evidence="5">
    <location>
        <begin position="510"/>
        <end position="538"/>
    </location>
</feature>
<feature type="region of interest" description="Disordered" evidence="5">
    <location>
        <begin position="68"/>
        <end position="96"/>
    </location>
</feature>
<evidence type="ECO:0000256" key="5">
    <source>
        <dbReference type="SAM" id="MobiDB-lite"/>
    </source>
</evidence>
<dbReference type="SUPFAM" id="SSF64153">
    <property type="entry name" value="YjeF N-terminal domain-like"/>
    <property type="match status" value="1"/>
</dbReference>
<dbReference type="InterPro" id="IPR019050">
    <property type="entry name" value="FDF_dom"/>
</dbReference>
<dbReference type="GO" id="GO:0003729">
    <property type="term" value="F:mRNA binding"/>
    <property type="evidence" value="ECO:0007669"/>
    <property type="project" value="TreeGrafter"/>
</dbReference>
<feature type="compositionally biased region" description="Polar residues" evidence="5">
    <location>
        <begin position="286"/>
        <end position="295"/>
    </location>
</feature>
<gene>
    <name evidence="8" type="ORF">BJ085DRAFT_29608</name>
</gene>
<reference evidence="9" key="1">
    <citation type="journal article" date="2018" name="Nat. Microbiol.">
        <title>Leveraging single-cell genomics to expand the fungal tree of life.</title>
        <authorList>
            <person name="Ahrendt S.R."/>
            <person name="Quandt C.A."/>
            <person name="Ciobanu D."/>
            <person name="Clum A."/>
            <person name="Salamov A."/>
            <person name="Andreopoulos B."/>
            <person name="Cheng J.F."/>
            <person name="Woyke T."/>
            <person name="Pelin A."/>
            <person name="Henrissat B."/>
            <person name="Reynolds N.K."/>
            <person name="Benny G.L."/>
            <person name="Smith M.E."/>
            <person name="James T.Y."/>
            <person name="Grigoriev I.V."/>
        </authorList>
    </citation>
    <scope>NUCLEOTIDE SEQUENCE [LARGE SCALE GENOMIC DNA]</scope>
    <source>
        <strain evidence="9">RSA 468</strain>
    </source>
</reference>
<protein>
    <recommendedName>
        <fullName evidence="3">Enhancer of mRNA-decapping protein 3</fullName>
    </recommendedName>
</protein>
<feature type="compositionally biased region" description="Low complexity" evidence="5">
    <location>
        <begin position="761"/>
        <end position="773"/>
    </location>
</feature>
<dbReference type="Proteomes" id="UP000268162">
    <property type="component" value="Unassembled WGS sequence"/>
</dbReference>
<dbReference type="GO" id="GO:0033962">
    <property type="term" value="P:P-body assembly"/>
    <property type="evidence" value="ECO:0007669"/>
    <property type="project" value="TreeGrafter"/>
</dbReference>
<dbReference type="GO" id="GO:0031087">
    <property type="term" value="P:deadenylation-independent decapping of nuclear-transcribed mRNA"/>
    <property type="evidence" value="ECO:0007669"/>
    <property type="project" value="TreeGrafter"/>
</dbReference>
<dbReference type="InterPro" id="IPR036652">
    <property type="entry name" value="YjeF_N_dom_sf"/>
</dbReference>
<dbReference type="CDD" id="cd00600">
    <property type="entry name" value="Sm_like"/>
    <property type="match status" value="1"/>
</dbReference>
<name>A0A4P9ZXN6_9FUNG</name>
<dbReference type="InterPro" id="IPR004443">
    <property type="entry name" value="YjeF_N_dom"/>
</dbReference>
<feature type="compositionally biased region" description="Basic and acidic residues" evidence="5">
    <location>
        <begin position="209"/>
        <end position="219"/>
    </location>
</feature>
<feature type="domain" description="DFDF" evidence="7">
    <location>
        <begin position="322"/>
        <end position="358"/>
    </location>
</feature>
<evidence type="ECO:0000256" key="2">
    <source>
        <dbReference type="ARBA" id="ARBA00006610"/>
    </source>
</evidence>
<dbReference type="AlphaFoldDB" id="A0A4P9ZXN6"/>
<evidence type="ECO:0000313" key="8">
    <source>
        <dbReference type="EMBL" id="RKP38475.1"/>
    </source>
</evidence>
<dbReference type="PROSITE" id="PS51385">
    <property type="entry name" value="YJEF_N"/>
    <property type="match status" value="1"/>
</dbReference>
<feature type="compositionally biased region" description="Polar residues" evidence="5">
    <location>
        <begin position="515"/>
        <end position="524"/>
    </location>
</feature>
<feature type="compositionally biased region" description="Acidic residues" evidence="5">
    <location>
        <begin position="135"/>
        <end position="149"/>
    </location>
</feature>
<evidence type="ECO:0000256" key="3">
    <source>
        <dbReference type="ARBA" id="ARBA00015797"/>
    </source>
</evidence>
<feature type="region of interest" description="Disordered" evidence="5">
    <location>
        <begin position="122"/>
        <end position="319"/>
    </location>
</feature>
<feature type="compositionally biased region" description="Polar residues" evidence="5">
    <location>
        <begin position="482"/>
        <end position="491"/>
    </location>
</feature>
<evidence type="ECO:0000313" key="9">
    <source>
        <dbReference type="Proteomes" id="UP000268162"/>
    </source>
</evidence>
<dbReference type="Gene3D" id="3.40.50.10260">
    <property type="entry name" value="YjeF N-terminal domain"/>
    <property type="match status" value="1"/>
</dbReference>
<dbReference type="PANTHER" id="PTHR13612:SF0">
    <property type="entry name" value="ENHANCER OF MRNA-DECAPPING PROTEIN 3"/>
    <property type="match status" value="1"/>
</dbReference>
<comment type="similarity">
    <text evidence="2">Belongs to the EDC3 family.</text>
</comment>
<dbReference type="Gene3D" id="2.30.30.100">
    <property type="match status" value="1"/>
</dbReference>
<dbReference type="InterPro" id="IPR025762">
    <property type="entry name" value="DFDF"/>
</dbReference>
<evidence type="ECO:0000259" key="6">
    <source>
        <dbReference type="PROSITE" id="PS51385"/>
    </source>
</evidence>
<organism evidence="8 9">
    <name type="scientific">Dimargaris cristalligena</name>
    <dbReference type="NCBI Taxonomy" id="215637"/>
    <lineage>
        <taxon>Eukaryota</taxon>
        <taxon>Fungi</taxon>
        <taxon>Fungi incertae sedis</taxon>
        <taxon>Zoopagomycota</taxon>
        <taxon>Kickxellomycotina</taxon>
        <taxon>Dimargaritomycetes</taxon>
        <taxon>Dimargaritales</taxon>
        <taxon>Dimargaritaceae</taxon>
        <taxon>Dimargaris</taxon>
    </lineage>
</organism>
<dbReference type="Pfam" id="PF09532">
    <property type="entry name" value="FDF"/>
    <property type="match status" value="1"/>
</dbReference>
<dbReference type="Pfam" id="PF03853">
    <property type="entry name" value="YjeF_N"/>
    <property type="match status" value="1"/>
</dbReference>
<evidence type="ECO:0000256" key="4">
    <source>
        <dbReference type="ARBA" id="ARBA00022490"/>
    </source>
</evidence>
<dbReference type="EMBL" id="ML002363">
    <property type="protein sequence ID" value="RKP38475.1"/>
    <property type="molecule type" value="Genomic_DNA"/>
</dbReference>
<feature type="region of interest" description="Disordered" evidence="5">
    <location>
        <begin position="404"/>
        <end position="491"/>
    </location>
</feature>
<evidence type="ECO:0000256" key="1">
    <source>
        <dbReference type="ARBA" id="ARBA00004201"/>
    </source>
</evidence>